<dbReference type="AlphaFoldDB" id="A0A6J6U0P0"/>
<protein>
    <submittedName>
        <fullName evidence="2">Unannotated protein</fullName>
    </submittedName>
</protein>
<dbReference type="SUPFAM" id="SSF53590">
    <property type="entry name" value="Nucleoside hydrolase"/>
    <property type="match status" value="1"/>
</dbReference>
<dbReference type="InterPro" id="IPR036452">
    <property type="entry name" value="Ribo_hydro-like"/>
</dbReference>
<dbReference type="GO" id="GO:0016799">
    <property type="term" value="F:hydrolase activity, hydrolyzing N-glycosyl compounds"/>
    <property type="evidence" value="ECO:0007669"/>
    <property type="project" value="InterPro"/>
</dbReference>
<organism evidence="2">
    <name type="scientific">freshwater metagenome</name>
    <dbReference type="NCBI Taxonomy" id="449393"/>
    <lineage>
        <taxon>unclassified sequences</taxon>
        <taxon>metagenomes</taxon>
        <taxon>ecological metagenomes</taxon>
    </lineage>
</organism>
<reference evidence="2" key="1">
    <citation type="submission" date="2020-05" db="EMBL/GenBank/DDBJ databases">
        <authorList>
            <person name="Chiriac C."/>
            <person name="Salcher M."/>
            <person name="Ghai R."/>
            <person name="Kavagutti S V."/>
        </authorList>
    </citation>
    <scope>NUCLEOTIDE SEQUENCE</scope>
</reference>
<name>A0A6J6U0P0_9ZZZZ</name>
<feature type="domain" description="Inosine/uridine-preferring nucleoside hydrolase" evidence="1">
    <location>
        <begin position="6"/>
        <end position="71"/>
    </location>
</feature>
<accession>A0A6J6U0P0</accession>
<dbReference type="Pfam" id="PF01156">
    <property type="entry name" value="IU_nuc_hydro"/>
    <property type="match status" value="1"/>
</dbReference>
<dbReference type="EMBL" id="CAEZZD010000115">
    <property type="protein sequence ID" value="CAB4752624.1"/>
    <property type="molecule type" value="Genomic_DNA"/>
</dbReference>
<evidence type="ECO:0000313" key="2">
    <source>
        <dbReference type="EMBL" id="CAB4752624.1"/>
    </source>
</evidence>
<dbReference type="InterPro" id="IPR001910">
    <property type="entry name" value="Inosine/uridine_hydrolase_dom"/>
</dbReference>
<proteinExistence type="predicted"/>
<sequence length="86" mass="9565">MFYGERMTHQHDALAMAEAIWPNMMELEPAFIDVECQGDLTTGMTVTDTRLRNDVKPNGYVAWSIDGDEFHTRLMSALAALASTVG</sequence>
<gene>
    <name evidence="2" type="ORF">UFOPK2824_00778</name>
</gene>
<dbReference type="Gene3D" id="3.90.245.10">
    <property type="entry name" value="Ribonucleoside hydrolase-like"/>
    <property type="match status" value="1"/>
</dbReference>
<evidence type="ECO:0000259" key="1">
    <source>
        <dbReference type="Pfam" id="PF01156"/>
    </source>
</evidence>